<sequence length="227" mass="26592">MLVDAHCHFYEIKRKYDFMIIAVSDDLESSRITLSLAEENVIPCIGIHPWEVEEAGEQDLREIEKMAEKVRCLGEIGLDKRRPNYRKQLEFFKYMLSIARDLDLSVNLHSLDSWNEVLDLLDRYEIERANFHWYTGPIDLLEKIEERGYFISINPSVSMQRRHMEVLRAAPVEILLTESDAPYVYRGMELRPEMVKEVVGIIAREKSIKYEEAESIIHENAVRFIGG</sequence>
<name>A0A429GDG4_9CREN</name>
<keyword evidence="1" id="KW-0479">Metal-binding</keyword>
<comment type="caution">
    <text evidence="2">The sequence shown here is derived from an EMBL/GenBank/DDBJ whole genome shotgun (WGS) entry which is preliminary data.</text>
</comment>
<proteinExistence type="predicted"/>
<dbReference type="PIRSF" id="PIRSF005902">
    <property type="entry name" value="DNase_TatD"/>
    <property type="match status" value="1"/>
</dbReference>
<dbReference type="GO" id="GO:0046872">
    <property type="term" value="F:metal ion binding"/>
    <property type="evidence" value="ECO:0007669"/>
    <property type="project" value="UniProtKB-KW"/>
</dbReference>
<dbReference type="Gene3D" id="3.20.20.140">
    <property type="entry name" value="Metal-dependent hydrolases"/>
    <property type="match status" value="1"/>
</dbReference>
<evidence type="ECO:0000313" key="3">
    <source>
        <dbReference type="Proteomes" id="UP000277582"/>
    </source>
</evidence>
<dbReference type="EMBL" id="RCOS01000167">
    <property type="protein sequence ID" value="RSN71880.1"/>
    <property type="molecule type" value="Genomic_DNA"/>
</dbReference>
<evidence type="ECO:0000313" key="2">
    <source>
        <dbReference type="EMBL" id="RSN71880.1"/>
    </source>
</evidence>
<evidence type="ECO:0000256" key="1">
    <source>
        <dbReference type="PIRSR" id="PIRSR005902-1"/>
    </source>
</evidence>
<feature type="binding site" evidence="1">
    <location>
        <position position="180"/>
    </location>
    <ligand>
        <name>a divalent metal cation</name>
        <dbReference type="ChEBI" id="CHEBI:60240"/>
        <label>1</label>
    </ligand>
</feature>
<dbReference type="Proteomes" id="UP000277582">
    <property type="component" value="Unassembled WGS sequence"/>
</dbReference>
<dbReference type="AlphaFoldDB" id="A0A429GDG4"/>
<feature type="binding site" evidence="1">
    <location>
        <position position="109"/>
    </location>
    <ligand>
        <name>a divalent metal cation</name>
        <dbReference type="ChEBI" id="CHEBI:60240"/>
        <label>2</label>
    </ligand>
</feature>
<dbReference type="GO" id="GO:0016788">
    <property type="term" value="F:hydrolase activity, acting on ester bonds"/>
    <property type="evidence" value="ECO:0007669"/>
    <property type="project" value="InterPro"/>
</dbReference>
<dbReference type="InterPro" id="IPR001130">
    <property type="entry name" value="TatD-like"/>
</dbReference>
<reference evidence="2 3" key="1">
    <citation type="submission" date="2018-10" db="EMBL/GenBank/DDBJ databases">
        <title>Co-occurring genomic capacity for anaerobic methane metabolism and dissimilatory sulfite reduction discovered in the Korarchaeota.</title>
        <authorList>
            <person name="Mckay L.J."/>
            <person name="Dlakic M."/>
            <person name="Fields M.W."/>
            <person name="Delmont T.O."/>
            <person name="Eren A.M."/>
            <person name="Jay Z.J."/>
            <person name="Klingelsmith K.B."/>
            <person name="Rusch D.B."/>
            <person name="Inskeep W.P."/>
        </authorList>
    </citation>
    <scope>NUCLEOTIDE SEQUENCE [LARGE SCALE GENOMIC DNA]</scope>
    <source>
        <strain evidence="2 3">MDKW</strain>
    </source>
</reference>
<dbReference type="Pfam" id="PF01026">
    <property type="entry name" value="TatD_DNase"/>
    <property type="match status" value="1"/>
</dbReference>
<keyword evidence="3" id="KW-1185">Reference proteome</keyword>
<dbReference type="InterPro" id="IPR032466">
    <property type="entry name" value="Metal_Hydrolase"/>
</dbReference>
<dbReference type="CDD" id="cd01310">
    <property type="entry name" value="TatD_DNAse"/>
    <property type="match status" value="1"/>
</dbReference>
<feature type="binding site" evidence="1">
    <location>
        <position position="8"/>
    </location>
    <ligand>
        <name>a divalent metal cation</name>
        <dbReference type="ChEBI" id="CHEBI:60240"/>
        <label>1</label>
    </ligand>
</feature>
<dbReference type="OrthoDB" id="26412at2157"/>
<protein>
    <submittedName>
        <fullName evidence="2">TatD family deoxyribonuclease</fullName>
    </submittedName>
</protein>
<organism evidence="2 3">
    <name type="scientific">Candidatus Methanodesulfokora washburnensis</name>
    <dbReference type="NCBI Taxonomy" id="2478471"/>
    <lineage>
        <taxon>Archaea</taxon>
        <taxon>Thermoproteota</taxon>
        <taxon>Candidatus Korarchaeia</taxon>
        <taxon>Candidatus Korarchaeia incertae sedis</taxon>
        <taxon>Candidatus Methanodesulfokora</taxon>
    </lineage>
</organism>
<dbReference type="SUPFAM" id="SSF51556">
    <property type="entry name" value="Metallo-dependent hydrolases"/>
    <property type="match status" value="1"/>
</dbReference>
<dbReference type="PANTHER" id="PTHR46124">
    <property type="entry name" value="D-AMINOACYL-TRNA DEACYLASE"/>
    <property type="match status" value="1"/>
</dbReference>
<feature type="binding site" evidence="1">
    <location>
        <position position="132"/>
    </location>
    <ligand>
        <name>a divalent metal cation</name>
        <dbReference type="ChEBI" id="CHEBI:60240"/>
        <label>2</label>
    </ligand>
</feature>
<feature type="binding site" evidence="1">
    <location>
        <position position="6"/>
    </location>
    <ligand>
        <name>a divalent metal cation</name>
        <dbReference type="ChEBI" id="CHEBI:60240"/>
        <label>1</label>
    </ligand>
</feature>
<feature type="binding site" evidence="1">
    <location>
        <position position="75"/>
    </location>
    <ligand>
        <name>a divalent metal cation</name>
        <dbReference type="ChEBI" id="CHEBI:60240"/>
        <label>1</label>
    </ligand>
</feature>
<dbReference type="PANTHER" id="PTHR46124:SF2">
    <property type="entry name" value="D-AMINOACYL-TRNA DEACYLASE"/>
    <property type="match status" value="1"/>
</dbReference>
<dbReference type="RefSeq" id="WP_125672736.1">
    <property type="nucleotide sequence ID" value="NZ_RCOS01000167.1"/>
</dbReference>
<accession>A0A429GDG4</accession>
<gene>
    <name evidence="2" type="ORF">D6D85_14930</name>
</gene>